<evidence type="ECO:0000256" key="3">
    <source>
        <dbReference type="ARBA" id="ARBA00022679"/>
    </source>
</evidence>
<comment type="similarity">
    <text evidence="2">Belongs to the P-Pant transferase superfamily. Gsp/Sfp/HetI/AcpT family.</text>
</comment>
<dbReference type="SUPFAM" id="SSF56214">
    <property type="entry name" value="4'-phosphopantetheinyl transferase"/>
    <property type="match status" value="2"/>
</dbReference>
<dbReference type="GO" id="GO:0019878">
    <property type="term" value="P:lysine biosynthetic process via aminoadipic acid"/>
    <property type="evidence" value="ECO:0007669"/>
    <property type="project" value="TreeGrafter"/>
</dbReference>
<name>A0A9Q5GLC2_CLOBE</name>
<dbReference type="InterPro" id="IPR008278">
    <property type="entry name" value="4-PPantetheinyl_Trfase_dom"/>
</dbReference>
<evidence type="ECO:0000256" key="5">
    <source>
        <dbReference type="ARBA" id="ARBA00022842"/>
    </source>
</evidence>
<dbReference type="InterPro" id="IPR050559">
    <property type="entry name" value="P-Pant_transferase_sf"/>
</dbReference>
<reference evidence="8" key="1">
    <citation type="submission" date="2020-05" db="EMBL/GenBank/DDBJ databases">
        <title>Genomic insights into acetone-butanol-ethanol (ABE) fermentation by sequencing solventogenic clostridia strains.</title>
        <authorList>
            <person name="Brown S."/>
        </authorList>
    </citation>
    <scope>NUCLEOTIDE SEQUENCE</scope>
    <source>
        <strain evidence="8">DJ126</strain>
    </source>
</reference>
<dbReference type="GO" id="GO:0005829">
    <property type="term" value="C:cytosol"/>
    <property type="evidence" value="ECO:0007669"/>
    <property type="project" value="TreeGrafter"/>
</dbReference>
<organism evidence="8 9">
    <name type="scientific">Clostridium beijerinckii</name>
    <name type="common">Clostridium MP</name>
    <dbReference type="NCBI Taxonomy" id="1520"/>
    <lineage>
        <taxon>Bacteria</taxon>
        <taxon>Bacillati</taxon>
        <taxon>Bacillota</taxon>
        <taxon>Clostridia</taxon>
        <taxon>Eubacteriales</taxon>
        <taxon>Clostridiaceae</taxon>
        <taxon>Clostridium</taxon>
    </lineage>
</organism>
<dbReference type="PANTHER" id="PTHR12215:SF10">
    <property type="entry name" value="L-AMINOADIPATE-SEMIALDEHYDE DEHYDROGENASE-PHOSPHOPANTETHEINYL TRANSFERASE"/>
    <property type="match status" value="1"/>
</dbReference>
<dbReference type="InterPro" id="IPR037143">
    <property type="entry name" value="4-PPantetheinyl_Trfase_dom_sf"/>
</dbReference>
<dbReference type="GO" id="GO:0006633">
    <property type="term" value="P:fatty acid biosynthetic process"/>
    <property type="evidence" value="ECO:0007669"/>
    <property type="project" value="InterPro"/>
</dbReference>
<comment type="cofactor">
    <cofactor evidence="1">
        <name>Mg(2+)</name>
        <dbReference type="ChEBI" id="CHEBI:18420"/>
    </cofactor>
</comment>
<dbReference type="RefSeq" id="WP_077308645.1">
    <property type="nucleotide sequence ID" value="NZ_CP016090.1"/>
</dbReference>
<proteinExistence type="inferred from homology"/>
<keyword evidence="3 8" id="KW-0808">Transferase</keyword>
<keyword evidence="4" id="KW-0479">Metal-binding</keyword>
<dbReference type="Gene3D" id="3.90.470.20">
    <property type="entry name" value="4'-phosphopantetheinyl transferase domain"/>
    <property type="match status" value="2"/>
</dbReference>
<evidence type="ECO:0000313" key="9">
    <source>
        <dbReference type="Proteomes" id="UP000821656"/>
    </source>
</evidence>
<evidence type="ECO:0000259" key="6">
    <source>
        <dbReference type="Pfam" id="PF01648"/>
    </source>
</evidence>
<evidence type="ECO:0000256" key="4">
    <source>
        <dbReference type="ARBA" id="ARBA00022723"/>
    </source>
</evidence>
<feature type="domain" description="4'-phosphopantetheinyl transferase N-terminal" evidence="7">
    <location>
        <begin position="20"/>
        <end position="97"/>
    </location>
</feature>
<dbReference type="EC" id="2.7.8.-" evidence="8"/>
<dbReference type="InterPro" id="IPR004568">
    <property type="entry name" value="Ppantetheine-prot_Trfase_dom"/>
</dbReference>
<dbReference type="AlphaFoldDB" id="A0A9Q5GLC2"/>
<gene>
    <name evidence="8" type="ORF">DFH45_003275</name>
</gene>
<dbReference type="Pfam" id="PF01648">
    <property type="entry name" value="ACPS"/>
    <property type="match status" value="1"/>
</dbReference>
<feature type="domain" description="4'-phosphopantetheinyl transferase" evidence="6">
    <location>
        <begin position="102"/>
        <end position="205"/>
    </location>
</feature>
<dbReference type="GO" id="GO:0000287">
    <property type="term" value="F:magnesium ion binding"/>
    <property type="evidence" value="ECO:0007669"/>
    <property type="project" value="InterPro"/>
</dbReference>
<keyword evidence="5" id="KW-0460">Magnesium</keyword>
<evidence type="ECO:0000259" key="7">
    <source>
        <dbReference type="Pfam" id="PF22624"/>
    </source>
</evidence>
<dbReference type="EMBL" id="JABSXK010000001">
    <property type="protein sequence ID" value="NRV10312.1"/>
    <property type="molecule type" value="Genomic_DNA"/>
</dbReference>
<dbReference type="Pfam" id="PF22624">
    <property type="entry name" value="AASDHPPT_N"/>
    <property type="match status" value="1"/>
</dbReference>
<comment type="caution">
    <text evidence="8">The sequence shown here is derived from an EMBL/GenBank/DDBJ whole genome shotgun (WGS) entry which is preliminary data.</text>
</comment>
<dbReference type="PANTHER" id="PTHR12215">
    <property type="entry name" value="PHOSPHOPANTETHEINE TRANSFERASE"/>
    <property type="match status" value="1"/>
</dbReference>
<dbReference type="InterPro" id="IPR055066">
    <property type="entry name" value="AASDHPPT_N"/>
</dbReference>
<accession>A0A9Q5GLC2</accession>
<sequence length="231" mass="27323">MEIYATKISDIIMERMDELCLFISAEKKYKIERFVHKKDKIRALIGELLIRNIIIEKLGRRNQDIIFDKNLYGKPYLKAYRNFNFNISHSGDFVVCAIDDKPIGIDIEQVKQMEYMDIAERFFSPSELAYIEKENPCNEIEKFYEIWTLKESYIKCCGEGLSMPLKSFSINIDEYENVKVVVNKEINKFTLNTMDIDSDYKMAVCTMNEIISKEIIIIEQNNLINNYLEFY</sequence>
<dbReference type="GO" id="GO:0008897">
    <property type="term" value="F:holo-[acyl-carrier-protein] synthase activity"/>
    <property type="evidence" value="ECO:0007669"/>
    <property type="project" value="InterPro"/>
</dbReference>
<evidence type="ECO:0000256" key="2">
    <source>
        <dbReference type="ARBA" id="ARBA00010990"/>
    </source>
</evidence>
<protein>
    <submittedName>
        <fullName evidence="8">4'-phosphopantetheinyl transferase</fullName>
        <ecNumber evidence="8">2.7.8.-</ecNumber>
    </submittedName>
</protein>
<evidence type="ECO:0000256" key="1">
    <source>
        <dbReference type="ARBA" id="ARBA00001946"/>
    </source>
</evidence>
<dbReference type="NCBIfam" id="TIGR00556">
    <property type="entry name" value="pantethn_trn"/>
    <property type="match status" value="1"/>
</dbReference>
<evidence type="ECO:0000313" key="8">
    <source>
        <dbReference type="EMBL" id="NRV10312.1"/>
    </source>
</evidence>
<dbReference type="Proteomes" id="UP000821656">
    <property type="component" value="Unassembled WGS sequence"/>
</dbReference>